<evidence type="ECO:0000256" key="6">
    <source>
        <dbReference type="SAM" id="MobiDB-lite"/>
    </source>
</evidence>
<feature type="region of interest" description="Disordered" evidence="6">
    <location>
        <begin position="656"/>
        <end position="748"/>
    </location>
</feature>
<feature type="compositionally biased region" description="Polar residues" evidence="6">
    <location>
        <begin position="965"/>
        <end position="980"/>
    </location>
</feature>
<feature type="compositionally biased region" description="Basic and acidic residues" evidence="6">
    <location>
        <begin position="1066"/>
        <end position="1098"/>
    </location>
</feature>
<feature type="region of interest" description="Disordered" evidence="6">
    <location>
        <begin position="1556"/>
        <end position="1893"/>
    </location>
</feature>
<proteinExistence type="predicted"/>
<feature type="compositionally biased region" description="Low complexity" evidence="6">
    <location>
        <begin position="1804"/>
        <end position="1815"/>
    </location>
</feature>
<feature type="compositionally biased region" description="Basic residues" evidence="6">
    <location>
        <begin position="538"/>
        <end position="549"/>
    </location>
</feature>
<dbReference type="GO" id="GO:0070210">
    <property type="term" value="C:Rpd3L-Expanded complex"/>
    <property type="evidence" value="ECO:0007669"/>
    <property type="project" value="TreeGrafter"/>
</dbReference>
<feature type="compositionally biased region" description="Polar residues" evidence="6">
    <location>
        <begin position="812"/>
        <end position="823"/>
    </location>
</feature>
<feature type="region of interest" description="Disordered" evidence="6">
    <location>
        <begin position="213"/>
        <end position="335"/>
    </location>
</feature>
<feature type="region of interest" description="Disordered" evidence="6">
    <location>
        <begin position="30"/>
        <end position="84"/>
    </location>
</feature>
<feature type="compositionally biased region" description="Basic residues" evidence="6">
    <location>
        <begin position="268"/>
        <end position="282"/>
    </location>
</feature>
<feature type="compositionally biased region" description="Low complexity" evidence="6">
    <location>
        <begin position="1238"/>
        <end position="1247"/>
    </location>
</feature>
<organism evidence="9 10">
    <name type="scientific">Lingula anatina</name>
    <name type="common">Brachiopod</name>
    <name type="synonym">Lingula unguis</name>
    <dbReference type="NCBI Taxonomy" id="7574"/>
    <lineage>
        <taxon>Eukaryota</taxon>
        <taxon>Metazoa</taxon>
        <taxon>Spiralia</taxon>
        <taxon>Lophotrochozoa</taxon>
        <taxon>Brachiopoda</taxon>
        <taxon>Linguliformea</taxon>
        <taxon>Lingulata</taxon>
        <taxon>Lingulida</taxon>
        <taxon>Linguloidea</taxon>
        <taxon>Lingulidae</taxon>
        <taxon>Lingula</taxon>
    </lineage>
</organism>
<dbReference type="SMART" id="SM00317">
    <property type="entry name" value="SET"/>
    <property type="match status" value="1"/>
</dbReference>
<feature type="region of interest" description="Disordered" evidence="6">
    <location>
        <begin position="121"/>
        <end position="140"/>
    </location>
</feature>
<protein>
    <submittedName>
        <fullName evidence="10 11">Histone-lysine N-methyltransferase 2E isoform X1</fullName>
    </submittedName>
</protein>
<dbReference type="InterPro" id="IPR001965">
    <property type="entry name" value="Znf_PHD"/>
</dbReference>
<dbReference type="SMART" id="SM00249">
    <property type="entry name" value="PHD"/>
    <property type="match status" value="1"/>
</dbReference>
<feature type="compositionally biased region" description="Basic and acidic residues" evidence="6">
    <location>
        <begin position="621"/>
        <end position="635"/>
    </location>
</feature>
<dbReference type="InterPro" id="IPR013083">
    <property type="entry name" value="Znf_RING/FYVE/PHD"/>
</dbReference>
<feature type="region of interest" description="Disordered" evidence="6">
    <location>
        <begin position="1313"/>
        <end position="1333"/>
    </location>
</feature>
<feature type="compositionally biased region" description="Low complexity" evidence="6">
    <location>
        <begin position="1568"/>
        <end position="1583"/>
    </location>
</feature>
<evidence type="ECO:0000256" key="4">
    <source>
        <dbReference type="ARBA" id="ARBA00022853"/>
    </source>
</evidence>
<keyword evidence="3" id="KW-0862">Zinc</keyword>
<dbReference type="GeneID" id="106166043"/>
<dbReference type="InterPro" id="IPR019787">
    <property type="entry name" value="Znf_PHD-finger"/>
</dbReference>
<keyword evidence="4" id="KW-0156">Chromatin regulator</keyword>
<feature type="compositionally biased region" description="Basic and acidic residues" evidence="6">
    <location>
        <begin position="656"/>
        <end position="688"/>
    </location>
</feature>
<feature type="region of interest" description="Disordered" evidence="6">
    <location>
        <begin position="963"/>
        <end position="1270"/>
    </location>
</feature>
<feature type="region of interest" description="Disordered" evidence="6">
    <location>
        <begin position="1444"/>
        <end position="1544"/>
    </location>
</feature>
<feature type="compositionally biased region" description="Polar residues" evidence="6">
    <location>
        <begin position="1102"/>
        <end position="1111"/>
    </location>
</feature>
<dbReference type="FunFam" id="3.30.40.10:FF:000150">
    <property type="entry name" value="Inactive histone-lysine N-methyltransferase 2E"/>
    <property type="match status" value="1"/>
</dbReference>
<dbReference type="RefSeq" id="XP_013399898.1">
    <property type="nucleotide sequence ID" value="XM_013544444.2"/>
</dbReference>
<feature type="compositionally biased region" description="Low complexity" evidence="6">
    <location>
        <begin position="121"/>
        <end position="131"/>
    </location>
</feature>
<evidence type="ECO:0000256" key="1">
    <source>
        <dbReference type="ARBA" id="ARBA00022723"/>
    </source>
</evidence>
<keyword evidence="2 5" id="KW-0863">Zinc-finger</keyword>
<reference evidence="10 11" key="1">
    <citation type="submission" date="2025-04" db="UniProtKB">
        <authorList>
            <consortium name="RefSeq"/>
        </authorList>
    </citation>
    <scope>IDENTIFICATION</scope>
    <source>
        <tissue evidence="10 11">Gonads</tissue>
    </source>
</reference>
<evidence type="ECO:0000259" key="8">
    <source>
        <dbReference type="PROSITE" id="PS50280"/>
    </source>
</evidence>
<feature type="compositionally biased region" description="Basic and acidic residues" evidence="6">
    <location>
        <begin position="213"/>
        <end position="222"/>
    </location>
</feature>
<feature type="compositionally biased region" description="Basic residues" evidence="6">
    <location>
        <begin position="689"/>
        <end position="708"/>
    </location>
</feature>
<evidence type="ECO:0000259" key="7">
    <source>
        <dbReference type="PROSITE" id="PS50016"/>
    </source>
</evidence>
<dbReference type="PROSITE" id="PS50016">
    <property type="entry name" value="ZF_PHD_2"/>
    <property type="match status" value="1"/>
</dbReference>
<sequence>MPAIANSSDMSILLQVAAIEKSNLERIAAGTDPDVLDPSNVPDSCQPSSQTYSGCFGLPYQDHNYGAPPPPTPPQSPPLQSPISPGVPRVNGHVDHGVDDTTVVDHITEVIESVVNEVHSSNSSLSSSSSGGNVGAGGAGTGEVQVVEEEDWSYSVTRCICNMDHDDGYMICCDQCSVWQHIDCVMLDRTNIPETYYCETCRPREVDRERAIRIQTRKKADMSDTSSDSDNETSYIAKASSPTSITLTPTKKNKKETHVISDNNNKGDKKKIKEKKNKNKRTVKAEYEDGNSNSSVSDKQKKKNSNFREGERKSTRMKLPKKAPGPVLEDENAQDPWDCSLSPWTDSFEEAKTNQYCAEIQDVVAERYNGLHNGPLEESAPFKQLLGQLYTVAQVAHNRKGLKSSQDIAANKAIMEFRGIFMLRQQFDKDDTFFKRLYPFVLFYPKFEGLDICVDAGACGNDARFVRRSCHPNTEVRHLVENGKLHLFLYSVTHIAKGAEITIPFDYNYQDCDYAVECACCLDSHHCQVLESRKVKNKVSAGKKNKRNNSSKEESGGGSGDDHSCVDVVSAPEKKHKGTSDSRNGETHMDEDHPDSTDDVNGDSNAGEGPTEDSRAAAAAEAERQKNMSREERKMDAIMKAFEKLAKREERRKEALERLALKKQKQETEKKEEKSEKSEEDQPKEKPKPPQKKKGKRGSATPARRRSRNISGNSHYSDSVLSPDEGSNLSMPGTGVAPPQDGPQLTPAERAFRFPKTKKHLMNEWLNEKSQDLQRPLSVKTEPLEVTTETADFVMCVPSPHSMSLNHLRRGSFSSSQGKSNLEASLGSAKKRWLRQAMFESNNSISSEGGSPVHEGTSPNPHANIPSPGSSPQPVDFVTPLKKRRLARESISSESGILPPTPSTPSTEPIHIGAGTVETVPSQPTAVTAGLDSKDTPAAVSVERVKPSATVNFATPEVEAKTRNGFRTQFSPMTPVTPSDNLFEKFSRLSDEGQGGDLRHQESTESELSESILNRRKSALDLEFDSEKISGNKLDTEGDSEMASNTGPGANPGCSSENSEQNENAMYERHKEDVEITSRTSVDSKRPDDVLNDNRVEEFSDSDTAMQTDQASSSELITAGLSSSSSSSLSSSYLSRKPEPMEVVTEAASSNTTNQRLPEMDSRLLQDQEGNRAGTASIDCERECLPEGAEQQEAESSQVPPVECSDSVQERLDDSMEVDSSSRTVDIGENSMDEEKSVSSSNVAESSYRAGGEQIDTSSSSSGVVDRSREDNVAIISTTSSTDKCTSAQGMSAADVSSSITEAVDSEYTRFRSDSVSSSGDQCSKESVSSTFSPKKRFCQLASMESSVSEGVGSSALNEAQPSLLPATVEATSNSVQEPMTGGQVPTESGAFSVESSVSSSTLNTMALQQQQQLSSHFGAVGTSVVPGMSVGVATVSATVTPAMGTPGEVSSTSGLNPTAGSPPTAPPPPSKKKVSLLEYRKRRKDKGIDSASNSASSTPTKTPTTPGFPSTSPRLTGPVSSLPSLPLFDSGIPAREGERPNIGNLEEKLKAVLAANRKNDSDVRWKPPSAAATSSSSSTITAPFPPEPKPPQKQLSLTERLRMEFGLDDEEEEEKQHWTAEHHRSPRRHSDTPPPPPPPDHPPPPPPGKPADDPGSSQMRFLPSQGRPCGAPPPQMVPPPPAAVGHPIPSLIPGMPPNVAYATQPAPFTQQGGIAKGPPHYPPPPSRGVPVQTLMPGTPKGYSTGGPELQHTPAFSTGVQQQQQQQQQQQKQQQPPYAFTQQQQSSQSVAYPQSVATFPTQPPQRSRTPPSAGSTVGGGGTPQQGPLLPLPQQQSAQQQQQQQQQSGYSRDQPRPIPSLLSLNTAPAPSLLNTPPPSSNFKSRFGSGKKKRF</sequence>
<feature type="compositionally biased region" description="Basic and acidic residues" evidence="6">
    <location>
        <begin position="550"/>
        <end position="565"/>
    </location>
</feature>
<dbReference type="RefSeq" id="XP_013399896.1">
    <property type="nucleotide sequence ID" value="XM_013544442.1"/>
</dbReference>
<keyword evidence="9" id="KW-1185">Reference proteome</keyword>
<dbReference type="Gene3D" id="3.30.40.10">
    <property type="entry name" value="Zinc/RING finger domain, C3HC4 (zinc finger)"/>
    <property type="match status" value="1"/>
</dbReference>
<feature type="compositionally biased region" description="Polar residues" evidence="6">
    <location>
        <begin position="709"/>
        <end position="731"/>
    </location>
</feature>
<dbReference type="Pfam" id="PF20826">
    <property type="entry name" value="PHD_5"/>
    <property type="match status" value="1"/>
</dbReference>
<feature type="compositionally biased region" description="Low complexity" evidence="6">
    <location>
        <begin position="840"/>
        <end position="851"/>
    </location>
</feature>
<dbReference type="PANTHER" id="PTHR46462">
    <property type="entry name" value="UPSET, ISOFORM A"/>
    <property type="match status" value="1"/>
</dbReference>
<feature type="compositionally biased region" description="Low complexity" evidence="6">
    <location>
        <begin position="1761"/>
        <end position="1785"/>
    </location>
</feature>
<feature type="compositionally biased region" description="Polar residues" evidence="6">
    <location>
        <begin position="41"/>
        <end position="53"/>
    </location>
</feature>
<dbReference type="STRING" id="7574.A0A1S3IPQ6"/>
<evidence type="ECO:0000256" key="2">
    <source>
        <dbReference type="ARBA" id="ARBA00022771"/>
    </source>
</evidence>
<evidence type="ECO:0000313" key="11">
    <source>
        <dbReference type="RefSeq" id="XP_013399898.1"/>
    </source>
</evidence>
<dbReference type="KEGG" id="lak:106166043"/>
<feature type="domain" description="PHD-type" evidence="7">
    <location>
        <begin position="156"/>
        <end position="204"/>
    </location>
</feature>
<feature type="compositionally biased region" description="Basic and acidic residues" evidence="6">
    <location>
        <begin position="578"/>
        <end position="596"/>
    </location>
</feature>
<feature type="compositionally biased region" description="Low complexity" evidence="6">
    <location>
        <begin position="1491"/>
        <end position="1514"/>
    </location>
</feature>
<feature type="compositionally biased region" description="Pro residues" evidence="6">
    <location>
        <begin position="1633"/>
        <end position="1650"/>
    </location>
</feature>
<dbReference type="OrthoDB" id="1928087at2759"/>
<dbReference type="Pfam" id="PF00856">
    <property type="entry name" value="SET"/>
    <property type="match status" value="1"/>
</dbReference>
<evidence type="ECO:0000256" key="3">
    <source>
        <dbReference type="ARBA" id="ARBA00022833"/>
    </source>
</evidence>
<dbReference type="SUPFAM" id="SSF82199">
    <property type="entry name" value="SET domain"/>
    <property type="match status" value="1"/>
</dbReference>
<dbReference type="GO" id="GO:0006325">
    <property type="term" value="P:chromatin organization"/>
    <property type="evidence" value="ECO:0007669"/>
    <property type="project" value="UniProtKB-KW"/>
</dbReference>
<dbReference type="PROSITE" id="PS50280">
    <property type="entry name" value="SET"/>
    <property type="match status" value="1"/>
</dbReference>
<feature type="compositionally biased region" description="Low complexity" evidence="6">
    <location>
        <begin position="1189"/>
        <end position="1198"/>
    </location>
</feature>
<feature type="compositionally biased region" description="Basic and acidic residues" evidence="6">
    <location>
        <begin position="982"/>
        <end position="1003"/>
    </location>
</feature>
<dbReference type="InterPro" id="IPR001214">
    <property type="entry name" value="SET_dom"/>
</dbReference>
<feature type="compositionally biased region" description="Polar residues" evidence="6">
    <location>
        <begin position="1042"/>
        <end position="1064"/>
    </location>
</feature>
<feature type="compositionally biased region" description="Polar residues" evidence="6">
    <location>
        <begin position="240"/>
        <end position="250"/>
    </location>
</feature>
<feature type="compositionally biased region" description="Low complexity" evidence="6">
    <location>
        <begin position="1824"/>
        <end position="1848"/>
    </location>
</feature>
<dbReference type="GO" id="GO:0006355">
    <property type="term" value="P:regulation of DNA-templated transcription"/>
    <property type="evidence" value="ECO:0007669"/>
    <property type="project" value="TreeGrafter"/>
</dbReference>
<dbReference type="InterPro" id="IPR046341">
    <property type="entry name" value="SET_dom_sf"/>
</dbReference>
<evidence type="ECO:0000256" key="5">
    <source>
        <dbReference type="PROSITE-ProRule" id="PRU00146"/>
    </source>
</evidence>
<dbReference type="InterPro" id="IPR011011">
    <property type="entry name" value="Znf_FYVE_PHD"/>
</dbReference>
<dbReference type="SUPFAM" id="SSF57903">
    <property type="entry name" value="FYVE/PHD zinc finger"/>
    <property type="match status" value="1"/>
</dbReference>
<dbReference type="CDD" id="cd15550">
    <property type="entry name" value="PHD_MLL5"/>
    <property type="match status" value="1"/>
</dbReference>
<gene>
    <name evidence="10 11" type="primary">LOC106166043</name>
</gene>
<dbReference type="PANTHER" id="PTHR46462:SF3">
    <property type="entry name" value="UPSET, ISOFORM A"/>
    <property type="match status" value="1"/>
</dbReference>
<dbReference type="GO" id="GO:0034967">
    <property type="term" value="C:Set3 complex"/>
    <property type="evidence" value="ECO:0007669"/>
    <property type="project" value="TreeGrafter"/>
</dbReference>
<dbReference type="GO" id="GO:0008270">
    <property type="term" value="F:zinc ion binding"/>
    <property type="evidence" value="ECO:0007669"/>
    <property type="project" value="UniProtKB-KW"/>
</dbReference>
<evidence type="ECO:0000313" key="9">
    <source>
        <dbReference type="Proteomes" id="UP000085678"/>
    </source>
</evidence>
<feature type="region of interest" description="Disordered" evidence="6">
    <location>
        <begin position="538"/>
        <end position="635"/>
    </location>
</feature>
<feature type="compositionally biased region" description="Pro residues" evidence="6">
    <location>
        <begin position="67"/>
        <end position="80"/>
    </location>
</feature>
<name>A0A1S3IPQ6_LINAN</name>
<evidence type="ECO:0000313" key="10">
    <source>
        <dbReference type="RefSeq" id="XP_013399896.1"/>
    </source>
</evidence>
<keyword evidence="1" id="KW-0479">Metal-binding</keyword>
<dbReference type="Proteomes" id="UP000085678">
    <property type="component" value="Unplaced"/>
</dbReference>
<feature type="compositionally biased region" description="Polar residues" evidence="6">
    <location>
        <begin position="857"/>
        <end position="873"/>
    </location>
</feature>
<feature type="region of interest" description="Disordered" evidence="6">
    <location>
        <begin position="807"/>
        <end position="937"/>
    </location>
</feature>
<feature type="compositionally biased region" description="Polar residues" evidence="6">
    <location>
        <begin position="1786"/>
        <end position="1799"/>
    </location>
</feature>
<feature type="compositionally biased region" description="Low complexity" evidence="6">
    <location>
        <begin position="1112"/>
        <end position="1135"/>
    </location>
</feature>
<feature type="domain" description="SET" evidence="8">
    <location>
        <begin position="400"/>
        <end position="506"/>
    </location>
</feature>
<dbReference type="PROSITE" id="PS01359">
    <property type="entry name" value="ZF_PHD_1"/>
    <property type="match status" value="1"/>
</dbReference>
<feature type="compositionally biased region" description="Basic and acidic residues" evidence="6">
    <location>
        <begin position="1158"/>
        <end position="1170"/>
    </location>
</feature>
<dbReference type="InterPro" id="IPR019786">
    <property type="entry name" value="Zinc_finger_PHD-type_CS"/>
</dbReference>
<feature type="compositionally biased region" description="Polar residues" evidence="6">
    <location>
        <begin position="1147"/>
        <end position="1156"/>
    </location>
</feature>
<feature type="compositionally biased region" description="Basic residues" evidence="6">
    <location>
        <begin position="1471"/>
        <end position="1486"/>
    </location>
</feature>
<feature type="compositionally biased region" description="Basic and acidic residues" evidence="6">
    <location>
        <begin position="1615"/>
        <end position="1632"/>
    </location>
</feature>
<feature type="compositionally biased region" description="Basic and acidic residues" evidence="6">
    <location>
        <begin position="1025"/>
        <end position="1036"/>
    </location>
</feature>
<feature type="compositionally biased region" description="Pro residues" evidence="6">
    <location>
        <begin position="1671"/>
        <end position="1683"/>
    </location>
</feature>
<accession>A0A1S3IPQ6</accession>
<dbReference type="Gene3D" id="2.170.270.10">
    <property type="entry name" value="SET domain"/>
    <property type="match status" value="1"/>
</dbReference>